<feature type="domain" description="HD/PDEase" evidence="15">
    <location>
        <begin position="33"/>
        <end position="147"/>
    </location>
</feature>
<proteinExistence type="inferred from homology"/>
<reference evidence="16 17" key="1">
    <citation type="submission" date="2024-02" db="EMBL/GenBank/DDBJ databases">
        <title>Chromosome-scale genome assembly of the rough periwinkle Littorina saxatilis.</title>
        <authorList>
            <person name="De Jode A."/>
            <person name="Faria R."/>
            <person name="Formenti G."/>
            <person name="Sims Y."/>
            <person name="Smith T.P."/>
            <person name="Tracey A."/>
            <person name="Wood J.M.D."/>
            <person name="Zagrodzka Z.B."/>
            <person name="Johannesson K."/>
            <person name="Butlin R.K."/>
            <person name="Leder E.H."/>
        </authorList>
    </citation>
    <scope>NUCLEOTIDE SEQUENCE [LARGE SCALE GENOMIC DNA]</scope>
    <source>
        <strain evidence="16">Snail1</strain>
        <tissue evidence="16">Muscle</tissue>
    </source>
</reference>
<dbReference type="Proteomes" id="UP001374579">
    <property type="component" value="Unassembled WGS sequence"/>
</dbReference>
<evidence type="ECO:0000256" key="4">
    <source>
        <dbReference type="ARBA" id="ARBA00001946"/>
    </source>
</evidence>
<evidence type="ECO:0000313" key="17">
    <source>
        <dbReference type="Proteomes" id="UP001374579"/>
    </source>
</evidence>
<accession>A0AAN9G1I1</accession>
<comment type="similarity">
    <text evidence="6">Belongs to the HDDC2 family.</text>
</comment>
<evidence type="ECO:0000256" key="12">
    <source>
        <dbReference type="ARBA" id="ARBA00022842"/>
    </source>
</evidence>
<feature type="compositionally biased region" description="Basic and acidic residues" evidence="14">
    <location>
        <begin position="224"/>
        <end position="248"/>
    </location>
</feature>
<dbReference type="SMART" id="SM00471">
    <property type="entry name" value="HDc"/>
    <property type="match status" value="1"/>
</dbReference>
<comment type="cofactor">
    <cofactor evidence="3">
        <name>Co(2+)</name>
        <dbReference type="ChEBI" id="CHEBI:48828"/>
    </cofactor>
</comment>
<dbReference type="EMBL" id="JBAMIC010000022">
    <property type="protein sequence ID" value="KAK7091801.1"/>
    <property type="molecule type" value="Genomic_DNA"/>
</dbReference>
<sequence>MASDTAKLFEYMTLIGKLKRVKRTGWVCKGVTDPESVSDHMYRVAMTAFLAPPPLNTDKCVKMALVHDMAECIVGDLTPHDKVSKEEKHRKEEEATKRMCSLVGEPLGPQLFSLWLEYERQETAESRFVKDLDRLEMVVQAFEYEQQEQRPGFLQEFFDSTEGKFSTEAVQGWRQHLDTLRNQSQPNIQSSIQNSSSAGPVPNPPLPAPAAPTAHHMSVNTPCDGDKKRASADAVDLRTDAKRRRDSDSVSENCGERGISGARPQPGSEPRVSKGGI</sequence>
<dbReference type="PANTHER" id="PTHR11845:SF13">
    <property type="entry name" value="5'-DEOXYNUCLEOTIDASE HDDC2"/>
    <property type="match status" value="1"/>
</dbReference>
<evidence type="ECO:0000256" key="2">
    <source>
        <dbReference type="ARBA" id="ARBA00001936"/>
    </source>
</evidence>
<evidence type="ECO:0000256" key="8">
    <source>
        <dbReference type="ARBA" id="ARBA00012964"/>
    </source>
</evidence>
<organism evidence="16 17">
    <name type="scientific">Littorina saxatilis</name>
    <dbReference type="NCBI Taxonomy" id="31220"/>
    <lineage>
        <taxon>Eukaryota</taxon>
        <taxon>Metazoa</taxon>
        <taxon>Spiralia</taxon>
        <taxon>Lophotrochozoa</taxon>
        <taxon>Mollusca</taxon>
        <taxon>Gastropoda</taxon>
        <taxon>Caenogastropoda</taxon>
        <taxon>Littorinimorpha</taxon>
        <taxon>Littorinoidea</taxon>
        <taxon>Littorinidae</taxon>
        <taxon>Littorina</taxon>
    </lineage>
</organism>
<dbReference type="GO" id="GO:0005737">
    <property type="term" value="C:cytoplasm"/>
    <property type="evidence" value="ECO:0007669"/>
    <property type="project" value="TreeGrafter"/>
</dbReference>
<dbReference type="SUPFAM" id="SSF109604">
    <property type="entry name" value="HD-domain/PDEase-like"/>
    <property type="match status" value="1"/>
</dbReference>
<evidence type="ECO:0000256" key="13">
    <source>
        <dbReference type="ARBA" id="ARBA00032735"/>
    </source>
</evidence>
<dbReference type="GO" id="GO:0046872">
    <property type="term" value="F:metal ion binding"/>
    <property type="evidence" value="ECO:0007669"/>
    <property type="project" value="UniProtKB-KW"/>
</dbReference>
<keyword evidence="12" id="KW-0460">Magnesium</keyword>
<dbReference type="FunFam" id="1.10.3210.10:FF:000011">
    <property type="entry name" value="HD domain-containing protein 2"/>
    <property type="match status" value="1"/>
</dbReference>
<evidence type="ECO:0000256" key="14">
    <source>
        <dbReference type="SAM" id="MobiDB-lite"/>
    </source>
</evidence>
<keyword evidence="10" id="KW-0479">Metal-binding</keyword>
<feature type="region of interest" description="Disordered" evidence="14">
    <location>
        <begin position="188"/>
        <end position="277"/>
    </location>
</feature>
<evidence type="ECO:0000256" key="7">
    <source>
        <dbReference type="ARBA" id="ARBA00011738"/>
    </source>
</evidence>
<dbReference type="InterPro" id="IPR003607">
    <property type="entry name" value="HD/PDEase_dom"/>
</dbReference>
<comment type="subunit">
    <text evidence="7">Homodimer.</text>
</comment>
<dbReference type="PANTHER" id="PTHR11845">
    <property type="entry name" value="5'-DEOXYNUCLEOTIDASE HDDC2"/>
    <property type="match status" value="1"/>
</dbReference>
<dbReference type="GO" id="GO:0009159">
    <property type="term" value="P:deoxyribonucleoside monophosphate catabolic process"/>
    <property type="evidence" value="ECO:0007669"/>
    <property type="project" value="UniProtKB-ARBA"/>
</dbReference>
<keyword evidence="11" id="KW-0378">Hydrolase</keyword>
<comment type="catalytic activity">
    <reaction evidence="1">
        <text>a 2'-deoxyribonucleoside 5'-phosphate + H2O = a 2'-deoxyribonucleoside + phosphate</text>
        <dbReference type="Rhea" id="RHEA:36167"/>
        <dbReference type="ChEBI" id="CHEBI:15377"/>
        <dbReference type="ChEBI" id="CHEBI:18274"/>
        <dbReference type="ChEBI" id="CHEBI:43474"/>
        <dbReference type="ChEBI" id="CHEBI:65317"/>
        <dbReference type="EC" id="3.1.3.89"/>
    </reaction>
</comment>
<dbReference type="InterPro" id="IPR006674">
    <property type="entry name" value="HD_domain"/>
</dbReference>
<comment type="cofactor">
    <cofactor evidence="4">
        <name>Mg(2+)</name>
        <dbReference type="ChEBI" id="CHEBI:18420"/>
    </cofactor>
</comment>
<dbReference type="AlphaFoldDB" id="A0AAN9G1I1"/>
<protein>
    <recommendedName>
        <fullName evidence="9">5'-deoxynucleotidase HDDC2</fullName>
        <ecNumber evidence="8">3.1.3.89</ecNumber>
    </recommendedName>
    <alternativeName>
        <fullName evidence="13">HD domain-containing protein 2</fullName>
    </alternativeName>
</protein>
<evidence type="ECO:0000256" key="11">
    <source>
        <dbReference type="ARBA" id="ARBA00022801"/>
    </source>
</evidence>
<comment type="function">
    <text evidence="5">Catalyzes the dephosphorylation of the nucleoside 5'-monophosphates deoxyadenosine monophosphate (dAMP), deoxycytidine monophosphate (dCMP), deoxyguanosine monophosphate (dGMP) and deoxythymidine monophosphate (dTMP).</text>
</comment>
<evidence type="ECO:0000256" key="5">
    <source>
        <dbReference type="ARBA" id="ARBA00004074"/>
    </source>
</evidence>
<comment type="cofactor">
    <cofactor evidence="2">
        <name>Mn(2+)</name>
        <dbReference type="ChEBI" id="CHEBI:29035"/>
    </cofactor>
</comment>
<name>A0AAN9G1I1_9CAEN</name>
<gene>
    <name evidence="16" type="ORF">V1264_009437</name>
</gene>
<feature type="compositionally biased region" description="Pro residues" evidence="14">
    <location>
        <begin position="201"/>
        <end position="210"/>
    </location>
</feature>
<evidence type="ECO:0000256" key="10">
    <source>
        <dbReference type="ARBA" id="ARBA00022723"/>
    </source>
</evidence>
<evidence type="ECO:0000256" key="3">
    <source>
        <dbReference type="ARBA" id="ARBA00001941"/>
    </source>
</evidence>
<dbReference type="GO" id="GO:0002953">
    <property type="term" value="F:5'-deoxynucleotidase activity"/>
    <property type="evidence" value="ECO:0007669"/>
    <property type="project" value="UniProtKB-EC"/>
</dbReference>
<dbReference type="InterPro" id="IPR039356">
    <property type="entry name" value="YfbR/HDDC2"/>
</dbReference>
<evidence type="ECO:0000256" key="9">
    <source>
        <dbReference type="ARBA" id="ARBA00015933"/>
    </source>
</evidence>
<comment type="caution">
    <text evidence="16">The sequence shown here is derived from an EMBL/GenBank/DDBJ whole genome shotgun (WGS) entry which is preliminary data.</text>
</comment>
<evidence type="ECO:0000313" key="16">
    <source>
        <dbReference type="EMBL" id="KAK7091801.1"/>
    </source>
</evidence>
<keyword evidence="17" id="KW-1185">Reference proteome</keyword>
<dbReference type="EC" id="3.1.3.89" evidence="8"/>
<dbReference type="Pfam" id="PF13023">
    <property type="entry name" value="HD_3"/>
    <property type="match status" value="1"/>
</dbReference>
<evidence type="ECO:0000256" key="1">
    <source>
        <dbReference type="ARBA" id="ARBA00001638"/>
    </source>
</evidence>
<dbReference type="Gene3D" id="1.10.3210.10">
    <property type="entry name" value="Hypothetical protein af1432"/>
    <property type="match status" value="1"/>
</dbReference>
<evidence type="ECO:0000256" key="6">
    <source>
        <dbReference type="ARBA" id="ARBA00009999"/>
    </source>
</evidence>
<evidence type="ECO:0000259" key="15">
    <source>
        <dbReference type="SMART" id="SM00471"/>
    </source>
</evidence>
<feature type="compositionally biased region" description="Low complexity" evidence="14">
    <location>
        <begin position="188"/>
        <end position="200"/>
    </location>
</feature>